<feature type="domain" description="Acyl-CoA dehydrogenase/oxidase N-terminal" evidence="6">
    <location>
        <begin position="24"/>
        <end position="116"/>
    </location>
</feature>
<dbReference type="Gene3D" id="1.10.540.10">
    <property type="entry name" value="Acyl-CoA dehydrogenase/oxidase, N-terminal domain"/>
    <property type="match status" value="1"/>
</dbReference>
<keyword evidence="4" id="KW-0274">FAD</keyword>
<dbReference type="SUPFAM" id="SSF47203">
    <property type="entry name" value="Acyl-CoA dehydrogenase C-terminal domain-like"/>
    <property type="match status" value="1"/>
</dbReference>
<dbReference type="EC" id="1.3.1.95" evidence="7"/>
<keyword evidence="8" id="KW-1185">Reference proteome</keyword>
<evidence type="ECO:0000256" key="1">
    <source>
        <dbReference type="ARBA" id="ARBA00001974"/>
    </source>
</evidence>
<dbReference type="Gene3D" id="2.40.110.10">
    <property type="entry name" value="Butyryl-CoA Dehydrogenase, subunit A, domain 2"/>
    <property type="match status" value="1"/>
</dbReference>
<dbReference type="PANTHER" id="PTHR43884:SF12">
    <property type="entry name" value="ISOVALERYL-COA DEHYDROGENASE, MITOCHONDRIAL-RELATED"/>
    <property type="match status" value="1"/>
</dbReference>
<comment type="cofactor">
    <cofactor evidence="1">
        <name>FAD</name>
        <dbReference type="ChEBI" id="CHEBI:57692"/>
    </cofactor>
</comment>
<dbReference type="Gene3D" id="1.20.140.10">
    <property type="entry name" value="Butyryl-CoA Dehydrogenase, subunit A, domain 3"/>
    <property type="match status" value="1"/>
</dbReference>
<keyword evidence="3" id="KW-0285">Flavoprotein</keyword>
<dbReference type="GO" id="GO:0043958">
    <property type="term" value="F:acryloyl-CoA reductase (NADH) activity"/>
    <property type="evidence" value="ECO:0007669"/>
    <property type="project" value="UniProtKB-EC"/>
</dbReference>
<dbReference type="InterPro" id="IPR037069">
    <property type="entry name" value="AcylCoA_DH/ox_N_sf"/>
</dbReference>
<sequence length="465" mass="51264">MTRMWGDQPYFGLDASFDPDWLLTEAQKELRAELIELCRTTLRPNAVEADKKNFYPRANVDALASLRLLGLIVPKQFGGRGENTVGAVMVAETIARYGCPSTALIYMMHTVAVAGLCYRAKGNAAIENLLSRLDDEALIGTASYTDPETGGHFWYPKMSGAKRTEAGWHVQKKAAWTTSSGYADWYISQTTSPDFAGDYSDLSVFLFMKDEVNGAPGKWEAMGMHGNQSGPVEIDTVVPFDRIVGWPGDGAASNDEAIDPLAMLMYAGSYNGLGLACIDVAKSHVTRKAHVQYARRVADYPTIQDSFGRAVMEGQASRLYAYALAKALDDATENGSWEIYYKDPKAMPRAKFAVWAFQAKFLSTRFSYEVSDKMLATCGGRGYMADLGLERLVRDSKAGWIMGPSNEITAQLIGKWALLGPDAVDWWNQRVDEPVMMNEIGKLDAEGKRRLIEKLQAGLMPQAAE</sequence>
<proteinExistence type="inferred from homology"/>
<dbReference type="Proteomes" id="UP000277498">
    <property type="component" value="Unassembled WGS sequence"/>
</dbReference>
<evidence type="ECO:0000256" key="3">
    <source>
        <dbReference type="ARBA" id="ARBA00022630"/>
    </source>
</evidence>
<dbReference type="GO" id="GO:0050660">
    <property type="term" value="F:flavin adenine dinucleotide binding"/>
    <property type="evidence" value="ECO:0007669"/>
    <property type="project" value="InterPro"/>
</dbReference>
<protein>
    <submittedName>
        <fullName evidence="7">Acryloyl-CoA reductase (NADH)</fullName>
        <ecNumber evidence="7">1.3.1.95</ecNumber>
    </submittedName>
</protein>
<evidence type="ECO:0000313" key="7">
    <source>
        <dbReference type="EMBL" id="VDC33927.1"/>
    </source>
</evidence>
<dbReference type="OrthoDB" id="7316074at2"/>
<evidence type="ECO:0000256" key="2">
    <source>
        <dbReference type="ARBA" id="ARBA00009347"/>
    </source>
</evidence>
<accession>A0A3P5XGK7</accession>
<gene>
    <name evidence="7" type="primary">acrC_2</name>
    <name evidence="7" type="ORF">XINFAN_04131</name>
</gene>
<dbReference type="RefSeq" id="WP_124088791.1">
    <property type="nucleotide sequence ID" value="NZ_UXAW01000136.1"/>
</dbReference>
<feature type="domain" description="Acyl-CoA dehydrogenase/oxidase C-terminal" evidence="5">
    <location>
        <begin position="275"/>
        <end position="417"/>
    </location>
</feature>
<dbReference type="EMBL" id="UXAW01000136">
    <property type="protein sequence ID" value="VDC33927.1"/>
    <property type="molecule type" value="Genomic_DNA"/>
</dbReference>
<dbReference type="GO" id="GO:0003995">
    <property type="term" value="F:acyl-CoA dehydrogenase activity"/>
    <property type="evidence" value="ECO:0007669"/>
    <property type="project" value="TreeGrafter"/>
</dbReference>
<dbReference type="InterPro" id="IPR009100">
    <property type="entry name" value="AcylCoA_DH/oxidase_NM_dom_sf"/>
</dbReference>
<reference evidence="7 8" key="1">
    <citation type="submission" date="2018-11" db="EMBL/GenBank/DDBJ databases">
        <authorList>
            <person name="Criscuolo A."/>
        </authorList>
    </citation>
    <scope>NUCLEOTIDE SEQUENCE [LARGE SCALE GENOMIC DNA]</scope>
    <source>
        <strain evidence="7">ACIP111625</strain>
    </source>
</reference>
<evidence type="ECO:0000313" key="8">
    <source>
        <dbReference type="Proteomes" id="UP000277498"/>
    </source>
</evidence>
<dbReference type="Pfam" id="PF02771">
    <property type="entry name" value="Acyl-CoA_dh_N"/>
    <property type="match status" value="1"/>
</dbReference>
<dbReference type="SUPFAM" id="SSF56645">
    <property type="entry name" value="Acyl-CoA dehydrogenase NM domain-like"/>
    <property type="match status" value="1"/>
</dbReference>
<evidence type="ECO:0000259" key="5">
    <source>
        <dbReference type="Pfam" id="PF00441"/>
    </source>
</evidence>
<dbReference type="InterPro" id="IPR009075">
    <property type="entry name" value="AcylCo_DH/oxidase_C"/>
</dbReference>
<organism evidence="7 8">
    <name type="scientific">Pseudogemmobacter humi</name>
    <dbReference type="NCBI Taxonomy" id="2483812"/>
    <lineage>
        <taxon>Bacteria</taxon>
        <taxon>Pseudomonadati</taxon>
        <taxon>Pseudomonadota</taxon>
        <taxon>Alphaproteobacteria</taxon>
        <taxon>Rhodobacterales</taxon>
        <taxon>Paracoccaceae</taxon>
        <taxon>Pseudogemmobacter</taxon>
    </lineage>
</organism>
<dbReference type="InterPro" id="IPR046373">
    <property type="entry name" value="Acyl-CoA_Oxase/DH_mid-dom_sf"/>
</dbReference>
<dbReference type="AlphaFoldDB" id="A0A3P5XGK7"/>
<evidence type="ECO:0000259" key="6">
    <source>
        <dbReference type="Pfam" id="PF02771"/>
    </source>
</evidence>
<keyword evidence="7" id="KW-0560">Oxidoreductase</keyword>
<dbReference type="InterPro" id="IPR036250">
    <property type="entry name" value="AcylCo_DH-like_C"/>
</dbReference>
<comment type="similarity">
    <text evidence="2">Belongs to the acyl-CoA dehydrogenase family.</text>
</comment>
<dbReference type="Pfam" id="PF00441">
    <property type="entry name" value="Acyl-CoA_dh_1"/>
    <property type="match status" value="1"/>
</dbReference>
<evidence type="ECO:0000256" key="4">
    <source>
        <dbReference type="ARBA" id="ARBA00022827"/>
    </source>
</evidence>
<name>A0A3P5XGK7_9RHOB</name>
<dbReference type="PANTHER" id="PTHR43884">
    <property type="entry name" value="ACYL-COA DEHYDROGENASE"/>
    <property type="match status" value="1"/>
</dbReference>
<dbReference type="InterPro" id="IPR013786">
    <property type="entry name" value="AcylCoA_DH/ox_N"/>
</dbReference>